<keyword evidence="2" id="KW-0547">Nucleotide-binding</keyword>
<evidence type="ECO:0000256" key="4">
    <source>
        <dbReference type="PROSITE-ProRule" id="PRU00191"/>
    </source>
</evidence>
<evidence type="ECO:0000313" key="8">
    <source>
        <dbReference type="RefSeq" id="XP_010774785.1"/>
    </source>
</evidence>
<keyword evidence="3" id="KW-0067">ATP-binding</keyword>
<dbReference type="InterPro" id="IPR050198">
    <property type="entry name" value="Non-receptor_tyrosine_kinases"/>
</dbReference>
<dbReference type="PROSITE" id="PS50001">
    <property type="entry name" value="SH2"/>
    <property type="match status" value="1"/>
</dbReference>
<dbReference type="PANTHER" id="PTHR24418">
    <property type="entry name" value="TYROSINE-PROTEIN KINASE"/>
    <property type="match status" value="1"/>
</dbReference>
<evidence type="ECO:0000256" key="5">
    <source>
        <dbReference type="SAM" id="MobiDB-lite"/>
    </source>
</evidence>
<dbReference type="AlphaFoldDB" id="A0A6I9NJV1"/>
<name>A0A6I9NJV1_9TELE</name>
<dbReference type="GO" id="GO:0005524">
    <property type="term" value="F:ATP binding"/>
    <property type="evidence" value="ECO:0007669"/>
    <property type="project" value="UniProtKB-KW"/>
</dbReference>
<proteinExistence type="predicted"/>
<dbReference type="GeneID" id="104950043"/>
<dbReference type="Proteomes" id="UP000504611">
    <property type="component" value="Unplaced"/>
</dbReference>
<feature type="domain" description="SH2" evidence="6">
    <location>
        <begin position="42"/>
        <end position="139"/>
    </location>
</feature>
<dbReference type="Gene3D" id="3.30.505.10">
    <property type="entry name" value="SH2 domain"/>
    <property type="match status" value="1"/>
</dbReference>
<dbReference type="InterPro" id="IPR036860">
    <property type="entry name" value="SH2_dom_sf"/>
</dbReference>
<dbReference type="Pfam" id="PF00017">
    <property type="entry name" value="SH2"/>
    <property type="match status" value="1"/>
</dbReference>
<keyword evidence="1" id="KW-0519">Myristate</keyword>
<accession>A0A6I9NJV1</accession>
<keyword evidence="7" id="KW-1185">Reference proteome</keyword>
<keyword evidence="1" id="KW-0449">Lipoprotein</keyword>
<reference evidence="8" key="1">
    <citation type="submission" date="2025-08" db="UniProtKB">
        <authorList>
            <consortium name="RefSeq"/>
        </authorList>
    </citation>
    <scope>IDENTIFICATION</scope>
    <source>
        <tissue evidence="8">Muscle</tissue>
    </source>
</reference>
<sequence length="210" mass="23947">MMKRMMRARVQIYSQPPAAFMMRDRVDLLEEPAQLAHTSAGWYFGKLGRKDAERQLLSTGNPRGTYLIRESETTKGAFSLSIRDWDDVKGDHVKHYKIRKLDSGGYYITTRAQFDTLQQLVQHYSDRAAGLCCRLVVPCHKGMPRLADLSVKTKDVWEIPRDSLQLIKRLGNGQFGEVWMGTDRLWKKRPHGGGHTEPAETPDTSQQSGL</sequence>
<dbReference type="InterPro" id="IPR000980">
    <property type="entry name" value="SH2"/>
</dbReference>
<keyword evidence="4" id="KW-0727">SH2 domain</keyword>
<gene>
    <name evidence="8" type="primary">LOC104950043</name>
</gene>
<dbReference type="FunFam" id="3.30.505.10:FF:000001">
    <property type="entry name" value="Tyrosine-protein kinase"/>
    <property type="match status" value="1"/>
</dbReference>
<dbReference type="OrthoDB" id="4062651at2759"/>
<dbReference type="PRINTS" id="PR00401">
    <property type="entry name" value="SH2DOMAIN"/>
</dbReference>
<feature type="region of interest" description="Disordered" evidence="5">
    <location>
        <begin position="186"/>
        <end position="210"/>
    </location>
</feature>
<organism evidence="7 8">
    <name type="scientific">Notothenia coriiceps</name>
    <name type="common">black rockcod</name>
    <dbReference type="NCBI Taxonomy" id="8208"/>
    <lineage>
        <taxon>Eukaryota</taxon>
        <taxon>Metazoa</taxon>
        <taxon>Chordata</taxon>
        <taxon>Craniata</taxon>
        <taxon>Vertebrata</taxon>
        <taxon>Euteleostomi</taxon>
        <taxon>Actinopterygii</taxon>
        <taxon>Neopterygii</taxon>
        <taxon>Teleostei</taxon>
        <taxon>Neoteleostei</taxon>
        <taxon>Acanthomorphata</taxon>
        <taxon>Eupercaria</taxon>
        <taxon>Perciformes</taxon>
        <taxon>Notothenioidei</taxon>
        <taxon>Nototheniidae</taxon>
        <taxon>Notothenia</taxon>
    </lineage>
</organism>
<protein>
    <submittedName>
        <fullName evidence="8">Tyrosine-protein kinase Fyn-like</fullName>
    </submittedName>
</protein>
<dbReference type="SUPFAM" id="SSF55550">
    <property type="entry name" value="SH2 domain"/>
    <property type="match status" value="1"/>
</dbReference>
<evidence type="ECO:0000256" key="1">
    <source>
        <dbReference type="ARBA" id="ARBA00022707"/>
    </source>
</evidence>
<evidence type="ECO:0000256" key="2">
    <source>
        <dbReference type="ARBA" id="ARBA00022741"/>
    </source>
</evidence>
<dbReference type="SMART" id="SM00252">
    <property type="entry name" value="SH2"/>
    <property type="match status" value="1"/>
</dbReference>
<evidence type="ECO:0000256" key="3">
    <source>
        <dbReference type="ARBA" id="ARBA00022840"/>
    </source>
</evidence>
<evidence type="ECO:0000259" key="6">
    <source>
        <dbReference type="PROSITE" id="PS50001"/>
    </source>
</evidence>
<dbReference type="KEGG" id="ncc:104950043"/>
<dbReference type="RefSeq" id="XP_010774785.1">
    <property type="nucleotide sequence ID" value="XM_010776483.1"/>
</dbReference>
<dbReference type="Gene3D" id="3.30.200.20">
    <property type="entry name" value="Phosphorylase Kinase, domain 1"/>
    <property type="match status" value="1"/>
</dbReference>
<evidence type="ECO:0000313" key="7">
    <source>
        <dbReference type="Proteomes" id="UP000504611"/>
    </source>
</evidence>